<dbReference type="AlphaFoldDB" id="A0A6P8PLK3"/>
<accession>A0A6P8PLK3</accession>
<dbReference type="OrthoDB" id="10014002at2759"/>
<dbReference type="InterPro" id="IPR029619">
    <property type="entry name" value="FAM81"/>
</dbReference>
<dbReference type="PANTHER" id="PTHR22420:SF2">
    <property type="entry name" value="PROTEIN FAM81A"/>
    <property type="match status" value="1"/>
</dbReference>
<dbReference type="PANTHER" id="PTHR22420">
    <property type="entry name" value="PROTEIN FAM81A"/>
    <property type="match status" value="1"/>
</dbReference>
<reference evidence="4" key="1">
    <citation type="submission" date="2025-08" db="UniProtKB">
        <authorList>
            <consortium name="RefSeq"/>
        </authorList>
    </citation>
    <scope>IDENTIFICATION</scope>
</reference>
<keyword evidence="1" id="KW-0175">Coiled coil</keyword>
<dbReference type="RefSeq" id="XP_033775518.1">
    <property type="nucleotide sequence ID" value="XM_033919627.1"/>
</dbReference>
<evidence type="ECO:0000256" key="2">
    <source>
        <dbReference type="ARBA" id="ARBA00046344"/>
    </source>
</evidence>
<evidence type="ECO:0000313" key="4">
    <source>
        <dbReference type="RefSeq" id="XP_033775518.1"/>
    </source>
</evidence>
<name>A0A6P8PLK3_GEOSA</name>
<gene>
    <name evidence="4" type="primary">LOC117348030</name>
</gene>
<organism evidence="3 4">
    <name type="scientific">Geotrypetes seraphini</name>
    <name type="common">Gaboon caecilian</name>
    <name type="synonym">Caecilia seraphini</name>
    <dbReference type="NCBI Taxonomy" id="260995"/>
    <lineage>
        <taxon>Eukaryota</taxon>
        <taxon>Metazoa</taxon>
        <taxon>Chordata</taxon>
        <taxon>Craniata</taxon>
        <taxon>Vertebrata</taxon>
        <taxon>Euteleostomi</taxon>
        <taxon>Amphibia</taxon>
        <taxon>Gymnophiona</taxon>
        <taxon>Geotrypetes</taxon>
    </lineage>
</organism>
<proteinExistence type="inferred from homology"/>
<comment type="similarity">
    <text evidence="2">Belongs to the FAM81 family.</text>
</comment>
<evidence type="ECO:0000256" key="1">
    <source>
        <dbReference type="ARBA" id="ARBA00023054"/>
    </source>
</evidence>
<keyword evidence="3" id="KW-1185">Reference proteome</keyword>
<protein>
    <submittedName>
        <fullName evidence="4">Protein FAM81A-like</fullName>
    </submittedName>
</protein>
<evidence type="ECO:0000313" key="3">
    <source>
        <dbReference type="Proteomes" id="UP000515159"/>
    </source>
</evidence>
<dbReference type="Proteomes" id="UP000515159">
    <property type="component" value="Chromosome 14"/>
</dbReference>
<dbReference type="GeneID" id="117348030"/>
<dbReference type="InParanoid" id="A0A6P8PLK3"/>
<sequence>MSVRLGKIEDIQKTNMESLRMRRVVDKLNSRTTKIELLMNEELKEIKAELNSGFAAIHESIGSLRQVLETKMKLDKDLLQKQIHQMKKGMAHM</sequence>
<dbReference type="KEGG" id="gsh:117348030"/>